<dbReference type="PANTHER" id="PTHR47844:SF1">
    <property type="entry name" value="EXOSTOSIN-LIKE 2"/>
    <property type="match status" value="1"/>
</dbReference>
<keyword evidence="5 8" id="KW-1133">Transmembrane helix</keyword>
<feature type="transmembrane region" description="Helical" evidence="8">
    <location>
        <begin position="135"/>
        <end position="157"/>
    </location>
</feature>
<evidence type="ECO:0000256" key="5">
    <source>
        <dbReference type="ARBA" id="ARBA00022989"/>
    </source>
</evidence>
<keyword evidence="2" id="KW-0328">Glycosyltransferase</keyword>
<comment type="subcellular location">
    <subcellularLocation>
        <location evidence="1">Membrane</location>
    </subcellularLocation>
</comment>
<proteinExistence type="predicted"/>
<dbReference type="InterPro" id="IPR052427">
    <property type="entry name" value="Glycosyltrans_GT2/GT47"/>
</dbReference>
<reference evidence="9 10" key="1">
    <citation type="submission" date="2023-01" db="EMBL/GenBank/DDBJ databases">
        <title>Analysis of 21 Apiospora genomes using comparative genomics revels a genus with tremendous synthesis potential of carbohydrate active enzymes and secondary metabolites.</title>
        <authorList>
            <person name="Sorensen T."/>
        </authorList>
    </citation>
    <scope>NUCLEOTIDE SEQUENCE [LARGE SCALE GENOMIC DNA]</scope>
    <source>
        <strain evidence="9 10">CBS 24483</strain>
    </source>
</reference>
<evidence type="ECO:0000256" key="2">
    <source>
        <dbReference type="ARBA" id="ARBA00022676"/>
    </source>
</evidence>
<evidence type="ECO:0000256" key="4">
    <source>
        <dbReference type="ARBA" id="ARBA00022692"/>
    </source>
</evidence>
<keyword evidence="10" id="KW-1185">Reference proteome</keyword>
<organism evidence="9 10">
    <name type="scientific">Apiospora aurea</name>
    <dbReference type="NCBI Taxonomy" id="335848"/>
    <lineage>
        <taxon>Eukaryota</taxon>
        <taxon>Fungi</taxon>
        <taxon>Dikarya</taxon>
        <taxon>Ascomycota</taxon>
        <taxon>Pezizomycotina</taxon>
        <taxon>Sordariomycetes</taxon>
        <taxon>Xylariomycetidae</taxon>
        <taxon>Amphisphaeriales</taxon>
        <taxon>Apiosporaceae</taxon>
        <taxon>Apiospora</taxon>
    </lineage>
</organism>
<keyword evidence="4 8" id="KW-0812">Transmembrane</keyword>
<dbReference type="GeneID" id="92083968"/>
<evidence type="ECO:0000256" key="8">
    <source>
        <dbReference type="SAM" id="Phobius"/>
    </source>
</evidence>
<keyword evidence="7" id="KW-0325">Glycoprotein</keyword>
<evidence type="ECO:0000313" key="10">
    <source>
        <dbReference type="Proteomes" id="UP001391051"/>
    </source>
</evidence>
<keyword evidence="3" id="KW-0808">Transferase</keyword>
<protein>
    <submittedName>
        <fullName evidence="9">Glycosyltransferase family 2 protein</fullName>
    </submittedName>
</protein>
<dbReference type="EMBL" id="JAQQWE010000010">
    <property type="protein sequence ID" value="KAK7937816.1"/>
    <property type="molecule type" value="Genomic_DNA"/>
</dbReference>
<accession>A0ABR1PTN9</accession>
<evidence type="ECO:0000256" key="3">
    <source>
        <dbReference type="ARBA" id="ARBA00022679"/>
    </source>
</evidence>
<dbReference type="RefSeq" id="XP_066693144.1">
    <property type="nucleotide sequence ID" value="XM_066850906.1"/>
</dbReference>
<comment type="caution">
    <text evidence="9">The sequence shown here is derived from an EMBL/GenBank/DDBJ whole genome shotgun (WGS) entry which is preliminary data.</text>
</comment>
<evidence type="ECO:0000313" key="9">
    <source>
        <dbReference type="EMBL" id="KAK7937816.1"/>
    </source>
</evidence>
<dbReference type="Proteomes" id="UP001391051">
    <property type="component" value="Unassembled WGS sequence"/>
</dbReference>
<dbReference type="PANTHER" id="PTHR47844">
    <property type="entry name" value="SYNTHASE CPS1, PUTATIVE (AFU_ORTHOLOGUE AFUA_7G02500)-RELATED"/>
    <property type="match status" value="1"/>
</dbReference>
<evidence type="ECO:0000256" key="6">
    <source>
        <dbReference type="ARBA" id="ARBA00023136"/>
    </source>
</evidence>
<keyword evidence="6 8" id="KW-0472">Membrane</keyword>
<name>A0ABR1PTN9_9PEZI</name>
<feature type="transmembrane region" description="Helical" evidence="8">
    <location>
        <begin position="101"/>
        <end position="123"/>
    </location>
</feature>
<gene>
    <name evidence="9" type="ORF">PG986_014684</name>
</gene>
<evidence type="ECO:0000256" key="7">
    <source>
        <dbReference type="ARBA" id="ARBA00023180"/>
    </source>
</evidence>
<sequence length="179" mass="21556">MRRQQTVRAQGSIFGHASPFVPGELSQQFRLSKRLQGLRLVYHQWKTWIQYKKEYEIETALEYGMKFLYQCSRWARSNWRSNWTSLVKERYVITQQPWCNYALHLATFTSLAFVMFIFTKMVKRVRLWWRHRPDLICYPVSVLFGYFHGLIKIYALLTLNMSTPLPWERPDDHDSVLAL</sequence>
<evidence type="ECO:0000256" key="1">
    <source>
        <dbReference type="ARBA" id="ARBA00004370"/>
    </source>
</evidence>